<dbReference type="GO" id="GO:0046872">
    <property type="term" value="F:metal ion binding"/>
    <property type="evidence" value="ECO:0007669"/>
    <property type="project" value="UniProtKB-KW"/>
</dbReference>
<comment type="caution">
    <text evidence="8">The sequence shown here is derived from an EMBL/GenBank/DDBJ whole genome shotgun (WGS) entry which is preliminary data.</text>
</comment>
<evidence type="ECO:0000313" key="8">
    <source>
        <dbReference type="EMBL" id="CVI64140.1"/>
    </source>
</evidence>
<keyword evidence="2" id="KW-0719">Serine esterase</keyword>
<dbReference type="AlphaFoldDB" id="A0A1S7UB47"/>
<dbReference type="Gene3D" id="3.40.50.1820">
    <property type="entry name" value="alpha/beta hydrolase"/>
    <property type="match status" value="1"/>
</dbReference>
<keyword evidence="7" id="KW-1015">Disulfide bond</keyword>
<gene>
    <name evidence="8" type="ORF">AGR7A_pAt30159</name>
</gene>
<evidence type="ECO:0000256" key="1">
    <source>
        <dbReference type="ARBA" id="ARBA00006249"/>
    </source>
</evidence>
<organism evidence="8 9">
    <name type="scientific">Agrobacterium deltaense NCPPB 1641</name>
    <dbReference type="NCBI Taxonomy" id="1183425"/>
    <lineage>
        <taxon>Bacteria</taxon>
        <taxon>Pseudomonadati</taxon>
        <taxon>Pseudomonadota</taxon>
        <taxon>Alphaproteobacteria</taxon>
        <taxon>Hyphomicrobiales</taxon>
        <taxon>Rhizobiaceae</taxon>
        <taxon>Rhizobium/Agrobacterium group</taxon>
        <taxon>Agrobacterium</taxon>
    </lineage>
</organism>
<keyword evidence="5" id="KW-0378">Hydrolase</keyword>
<keyword evidence="4" id="KW-0732">Signal</keyword>
<keyword evidence="3" id="KW-0479">Metal-binding</keyword>
<comment type="similarity">
    <text evidence="1">Belongs to the tannase family.</text>
</comment>
<keyword evidence="6" id="KW-0106">Calcium</keyword>
<dbReference type="PANTHER" id="PTHR33938:SF15">
    <property type="entry name" value="FERULOYL ESTERASE B-RELATED"/>
    <property type="match status" value="1"/>
</dbReference>
<evidence type="ECO:0008006" key="10">
    <source>
        <dbReference type="Google" id="ProtNLM"/>
    </source>
</evidence>
<evidence type="ECO:0000256" key="5">
    <source>
        <dbReference type="ARBA" id="ARBA00022801"/>
    </source>
</evidence>
<name>A0A1S7UB47_9HYPH</name>
<proteinExistence type="inferred from homology"/>
<evidence type="ECO:0000256" key="3">
    <source>
        <dbReference type="ARBA" id="ARBA00022723"/>
    </source>
</evidence>
<accession>A0A1S7UB47</accession>
<dbReference type="InterPro" id="IPR029058">
    <property type="entry name" value="AB_hydrolase_fold"/>
</dbReference>
<evidence type="ECO:0000256" key="6">
    <source>
        <dbReference type="ARBA" id="ARBA00022837"/>
    </source>
</evidence>
<keyword evidence="9" id="KW-1185">Reference proteome</keyword>
<dbReference type="RefSeq" id="WP_162936165.1">
    <property type="nucleotide sequence ID" value="NZ_LT009777.1"/>
</dbReference>
<dbReference type="EMBL" id="FCNP01000050">
    <property type="protein sequence ID" value="CVI64140.1"/>
    <property type="molecule type" value="Genomic_DNA"/>
</dbReference>
<protein>
    <recommendedName>
        <fullName evidence="10">Feruloyl esterase</fullName>
    </recommendedName>
</protein>
<dbReference type="SUPFAM" id="SSF53474">
    <property type="entry name" value="alpha/beta-Hydrolases"/>
    <property type="match status" value="1"/>
</dbReference>
<dbReference type="Proteomes" id="UP000192140">
    <property type="component" value="Unassembled WGS sequence"/>
</dbReference>
<evidence type="ECO:0000256" key="7">
    <source>
        <dbReference type="ARBA" id="ARBA00023157"/>
    </source>
</evidence>
<evidence type="ECO:0000256" key="2">
    <source>
        <dbReference type="ARBA" id="ARBA00022487"/>
    </source>
</evidence>
<sequence>MIFKPGLVTLTVTTIVASFGGSSSADDRTVQAGRATCEAYVGKQLQSGTVTTAQYVTKGSLLGTHGTVAPKDFCQVRAKVTSTPTSNIVAEMWLPNEWNEKLMAAGGSGYSGGLGNVVQSLALPLSQGYAGVATNAGHDEPGASWARGQAQQVAEWGHLANHLVAVFAKEAVADYYGSRVSRAYFQGCSNGGRDALMEASRYPEDYDGIIAGAPAADWTGLMSSFAWDYQQVFRTPGASGITKKLDLVANAVLAKCDMLDGVADGVLENPRSCNFDPTELQCSAGDNASCLTSAEVVALKNIYRGPHLADGTSVFVGFAMGGENISENVNGPFGGTASGIGEFGGDTFRYLVYQDANWTQSQFDLEQDYPIALQRIGAIVDSHHPDLTEFTQHGGKLLMYHGWMDGRIPADSTIQYFDSVRNKVGSTADQVKLFMVPGMAHCRGGPGPNSFDMLTALDKWVEKNAPPESILATKYSNDSALNLLLPTKTVRTRSLCAWPKVAHYNGSGSTDSAENFSCR</sequence>
<evidence type="ECO:0000313" key="9">
    <source>
        <dbReference type="Proteomes" id="UP000192140"/>
    </source>
</evidence>
<dbReference type="InterPro" id="IPR011118">
    <property type="entry name" value="Tannase/feruloyl_esterase"/>
</dbReference>
<dbReference type="GO" id="GO:0052689">
    <property type="term" value="F:carboxylic ester hydrolase activity"/>
    <property type="evidence" value="ECO:0007669"/>
    <property type="project" value="UniProtKB-KW"/>
</dbReference>
<reference evidence="8" key="1">
    <citation type="submission" date="2016-01" db="EMBL/GenBank/DDBJ databases">
        <authorList>
            <person name="Regsiter A."/>
            <person name="william w."/>
        </authorList>
    </citation>
    <scope>NUCLEOTIDE SEQUENCE</scope>
    <source>
        <strain evidence="8">NCPPB 1641</strain>
    </source>
</reference>
<dbReference type="PANTHER" id="PTHR33938">
    <property type="entry name" value="FERULOYL ESTERASE B-RELATED"/>
    <property type="match status" value="1"/>
</dbReference>
<dbReference type="Pfam" id="PF07519">
    <property type="entry name" value="Tannase"/>
    <property type="match status" value="1"/>
</dbReference>
<evidence type="ECO:0000256" key="4">
    <source>
        <dbReference type="ARBA" id="ARBA00022729"/>
    </source>
</evidence>